<dbReference type="Proteomes" id="UP000076407">
    <property type="component" value="Unassembled WGS sequence"/>
</dbReference>
<keyword evidence="2" id="KW-1185">Reference proteome</keyword>
<name>A0A182XSI3_ANOQN</name>
<evidence type="ECO:0000313" key="1">
    <source>
        <dbReference type="EnsemblMetazoa" id="AQUA014795-PA"/>
    </source>
</evidence>
<dbReference type="EnsemblMetazoa" id="AQUA014795-RA">
    <property type="protein sequence ID" value="AQUA014795-PA"/>
    <property type="gene ID" value="AQUA014795"/>
</dbReference>
<protein>
    <submittedName>
        <fullName evidence="1">Uncharacterized protein</fullName>
    </submittedName>
</protein>
<organism evidence="1 2">
    <name type="scientific">Anopheles quadriannulatus</name>
    <name type="common">Mosquito</name>
    <dbReference type="NCBI Taxonomy" id="34691"/>
    <lineage>
        <taxon>Eukaryota</taxon>
        <taxon>Metazoa</taxon>
        <taxon>Ecdysozoa</taxon>
        <taxon>Arthropoda</taxon>
        <taxon>Hexapoda</taxon>
        <taxon>Insecta</taxon>
        <taxon>Pterygota</taxon>
        <taxon>Neoptera</taxon>
        <taxon>Endopterygota</taxon>
        <taxon>Diptera</taxon>
        <taxon>Nematocera</taxon>
        <taxon>Culicoidea</taxon>
        <taxon>Culicidae</taxon>
        <taxon>Anophelinae</taxon>
        <taxon>Anopheles</taxon>
    </lineage>
</organism>
<accession>A0A182XSI3</accession>
<reference evidence="1" key="1">
    <citation type="submission" date="2020-05" db="UniProtKB">
        <authorList>
            <consortium name="EnsemblMetazoa"/>
        </authorList>
    </citation>
    <scope>IDENTIFICATION</scope>
    <source>
        <strain evidence="1">SANGQUA</strain>
    </source>
</reference>
<dbReference type="AlphaFoldDB" id="A0A182XSI3"/>
<proteinExistence type="predicted"/>
<sequence>MRYTGRCCTTCCCCCCSWSATYTAAGSSSRRWLGRLTSVRGAGRRALSCWRRRSLALALVSSAAGSGTAVASS</sequence>
<evidence type="ECO:0000313" key="2">
    <source>
        <dbReference type="Proteomes" id="UP000076407"/>
    </source>
</evidence>
<dbReference type="VEuPathDB" id="VectorBase:AQUA014795"/>